<keyword evidence="4" id="KW-1199">Hemostasis impairing toxin</keyword>
<evidence type="ECO:0000259" key="10">
    <source>
        <dbReference type="PROSITE" id="PS50240"/>
    </source>
</evidence>
<dbReference type="InterPro" id="IPR001254">
    <property type="entry name" value="Trypsin_dom"/>
</dbReference>
<sequence length="257" mass="28059">MRVLIALLGVLALVAAEPKNPQRIVGGSLTTINQYPDMVSLLWSPWGSGHNQNCGGTIITNRAVLTAAHCTINDHPFMWQSRVGSTFANSGGVVYATSQIINHPQYNPTIYDNDIAILRTVNPIIFVNNLIQQASIASGTYILADNQVVWATGWGRQYSGGPPSEQLRHVQIWTVNQALCRARYAEVRLTVTDNMLCSGWLDVGGRDQCQGDSGGPLYHNRVVVGVCSWGYGCAQARFPGVNARVSRFTSWIQSNAQ</sequence>
<evidence type="ECO:0000256" key="5">
    <source>
        <dbReference type="ARBA" id="ARBA00024195"/>
    </source>
</evidence>
<proteinExistence type="evidence at transcript level"/>
<evidence type="ECO:0000313" key="11">
    <source>
        <dbReference type="EMBL" id="AFW03963.1"/>
    </source>
</evidence>
<feature type="domain" description="Peptidase S1" evidence="10">
    <location>
        <begin position="24"/>
        <end position="257"/>
    </location>
</feature>
<keyword evidence="2" id="KW-0800">Toxin</keyword>
<dbReference type="GO" id="GO:0006508">
    <property type="term" value="P:proteolysis"/>
    <property type="evidence" value="ECO:0007669"/>
    <property type="project" value="UniProtKB-KW"/>
</dbReference>
<dbReference type="PROSITE" id="PS50240">
    <property type="entry name" value="TRYPSIN_DOM"/>
    <property type="match status" value="1"/>
</dbReference>
<dbReference type="PRINTS" id="PR00722">
    <property type="entry name" value="CHYMOTRYPSIN"/>
</dbReference>
<gene>
    <name evidence="11" type="primary">TRY2</name>
</gene>
<dbReference type="InterPro" id="IPR001314">
    <property type="entry name" value="Peptidase_S1A"/>
</dbReference>
<dbReference type="Gene3D" id="2.40.10.10">
    <property type="entry name" value="Trypsin-like serine proteases"/>
    <property type="match status" value="1"/>
</dbReference>
<evidence type="ECO:0000256" key="2">
    <source>
        <dbReference type="ARBA" id="ARBA00022656"/>
    </source>
</evidence>
<accession>T1QDI0</accession>
<evidence type="ECO:0000256" key="1">
    <source>
        <dbReference type="ARBA" id="ARBA00004239"/>
    </source>
</evidence>
<dbReference type="GO" id="GO:0005576">
    <property type="term" value="C:extracellular region"/>
    <property type="evidence" value="ECO:0007669"/>
    <property type="project" value="UniProtKB-SubCell"/>
</dbReference>
<dbReference type="FunFam" id="2.40.10.10:FF:000002">
    <property type="entry name" value="Transmembrane protease serine"/>
    <property type="match status" value="1"/>
</dbReference>
<keyword evidence="8" id="KW-0720">Serine protease</keyword>
<evidence type="ECO:0000256" key="3">
    <source>
        <dbReference type="ARBA" id="ARBA00023157"/>
    </source>
</evidence>
<reference evidence="11" key="1">
    <citation type="journal article" date="2013" name="Insect Sci.">
        <title>Characterization and transcriptional analyses of cDNAs encoding three trypsin- and chymotrypsin-like proteinases in Cry1Ab-susceptible and Cry1Ab-resistant strains of sugarcane borer, Diatraea saccharalis.</title>
        <authorList>
            <person name="Yang Y."/>
            <person name="Zhu Y.C."/>
            <person name="Ottea J."/>
            <person name="Husseneder C."/>
            <person name="Leonard B.R."/>
            <person name="Abel C."/>
            <person name="Luttrell R."/>
            <person name="Huang F."/>
        </authorList>
    </citation>
    <scope>NUCLEOTIDE SEQUENCE</scope>
</reference>
<organism evidence="11">
    <name type="scientific">Diatraea saccharalis</name>
    <name type="common">sugarcane borer</name>
    <dbReference type="NCBI Taxonomy" id="40085"/>
    <lineage>
        <taxon>Eukaryota</taxon>
        <taxon>Metazoa</taxon>
        <taxon>Ecdysozoa</taxon>
        <taxon>Arthropoda</taxon>
        <taxon>Hexapoda</taxon>
        <taxon>Insecta</taxon>
        <taxon>Pterygota</taxon>
        <taxon>Neoptera</taxon>
        <taxon>Endopterygota</taxon>
        <taxon>Lepidoptera</taxon>
        <taxon>Glossata</taxon>
        <taxon>Ditrysia</taxon>
        <taxon>Pyraloidea</taxon>
        <taxon>Crambidae</taxon>
        <taxon>Crambinae</taxon>
        <taxon>Diatraea</taxon>
    </lineage>
</organism>
<dbReference type="InterPro" id="IPR009003">
    <property type="entry name" value="Peptidase_S1_PA"/>
</dbReference>
<evidence type="ECO:0000256" key="4">
    <source>
        <dbReference type="ARBA" id="ARBA00023240"/>
    </source>
</evidence>
<keyword evidence="8" id="KW-0378">Hydrolase</keyword>
<dbReference type="InterPro" id="IPR033116">
    <property type="entry name" value="TRYPSIN_SER"/>
</dbReference>
<keyword evidence="3" id="KW-1015">Disulfide bond</keyword>
<dbReference type="InterPro" id="IPR018114">
    <property type="entry name" value="TRYPSIN_HIS"/>
</dbReference>
<dbReference type="SUPFAM" id="SSF50494">
    <property type="entry name" value="Trypsin-like serine proteases"/>
    <property type="match status" value="1"/>
</dbReference>
<evidence type="ECO:0000256" key="6">
    <source>
        <dbReference type="ARBA" id="ARBA00055534"/>
    </source>
</evidence>
<evidence type="ECO:0000256" key="8">
    <source>
        <dbReference type="RuleBase" id="RU363034"/>
    </source>
</evidence>
<keyword evidence="9" id="KW-0732">Signal</keyword>
<keyword evidence="7" id="KW-1205">Fibrinolytic toxin</keyword>
<comment type="similarity">
    <text evidence="5">Belongs to the peptidase S1 family. CLIP subfamily.</text>
</comment>
<dbReference type="GO" id="GO:0004252">
    <property type="term" value="F:serine-type endopeptidase activity"/>
    <property type="evidence" value="ECO:0007669"/>
    <property type="project" value="InterPro"/>
</dbReference>
<dbReference type="AlphaFoldDB" id="T1QDI0"/>
<dbReference type="PROSITE" id="PS00134">
    <property type="entry name" value="TRYPSIN_HIS"/>
    <property type="match status" value="1"/>
</dbReference>
<comment type="subcellular location">
    <subcellularLocation>
        <location evidence="1">Secreted</location>
        <location evidence="1">Extracellular space</location>
    </subcellularLocation>
</comment>
<dbReference type="GO" id="GO:0090729">
    <property type="term" value="F:toxin activity"/>
    <property type="evidence" value="ECO:0007669"/>
    <property type="project" value="UniProtKB-KW"/>
</dbReference>
<keyword evidence="8" id="KW-0645">Protease</keyword>
<dbReference type="FunFam" id="2.40.10.10:FF:000068">
    <property type="entry name" value="transmembrane protease serine 2"/>
    <property type="match status" value="1"/>
</dbReference>
<comment type="function">
    <text evidence="6">Fibrinolytic activity; shows preferential cleavage of Arg-Gly bonds in all three fibrinogen chains. Contact with the caterpillars causes severe bleeding, due the anticoagulant effect of the protein.</text>
</comment>
<protein>
    <submittedName>
        <fullName evidence="11">Trypsin 2</fullName>
    </submittedName>
</protein>
<evidence type="ECO:0000256" key="9">
    <source>
        <dbReference type="SAM" id="SignalP"/>
    </source>
</evidence>
<dbReference type="InterPro" id="IPR043504">
    <property type="entry name" value="Peptidase_S1_PA_chymotrypsin"/>
</dbReference>
<feature type="signal peptide" evidence="9">
    <location>
        <begin position="1"/>
        <end position="16"/>
    </location>
</feature>
<dbReference type="SMART" id="SM00020">
    <property type="entry name" value="Tryp_SPc"/>
    <property type="match status" value="1"/>
</dbReference>
<dbReference type="PANTHER" id="PTHR24252:SF7">
    <property type="entry name" value="HYALIN"/>
    <property type="match status" value="1"/>
</dbReference>
<dbReference type="PANTHER" id="PTHR24252">
    <property type="entry name" value="ACROSIN-RELATED"/>
    <property type="match status" value="1"/>
</dbReference>
<name>T1QDI0_9NEOP</name>
<dbReference type="Pfam" id="PF00089">
    <property type="entry name" value="Trypsin"/>
    <property type="match status" value="1"/>
</dbReference>
<dbReference type="EMBL" id="JQ429438">
    <property type="protein sequence ID" value="AFW03963.1"/>
    <property type="molecule type" value="mRNA"/>
</dbReference>
<evidence type="ECO:0000256" key="7">
    <source>
        <dbReference type="ARBA" id="ARBA00084094"/>
    </source>
</evidence>
<dbReference type="CDD" id="cd00190">
    <property type="entry name" value="Tryp_SPc"/>
    <property type="match status" value="1"/>
</dbReference>
<dbReference type="PROSITE" id="PS00135">
    <property type="entry name" value="TRYPSIN_SER"/>
    <property type="match status" value="1"/>
</dbReference>
<feature type="chain" id="PRO_5004583593" evidence="9">
    <location>
        <begin position="17"/>
        <end position="257"/>
    </location>
</feature>